<dbReference type="InterPro" id="IPR035985">
    <property type="entry name" value="Ubiquitin-activating_enz"/>
</dbReference>
<name>A0A4R3MZ47_9BACI</name>
<dbReference type="Pfam" id="PF00899">
    <property type="entry name" value="ThiF"/>
    <property type="match status" value="1"/>
</dbReference>
<keyword evidence="3" id="KW-0808">Transferase</keyword>
<comment type="similarity">
    <text evidence="1">Belongs to the HesA/MoeB/ThiF family.</text>
</comment>
<dbReference type="GO" id="GO:0004792">
    <property type="term" value="F:thiosulfate-cyanide sulfurtransferase activity"/>
    <property type="evidence" value="ECO:0007669"/>
    <property type="project" value="TreeGrafter"/>
</dbReference>
<proteinExistence type="inferred from homology"/>
<dbReference type="InterPro" id="IPR045886">
    <property type="entry name" value="ThiF/MoeB/HesA"/>
</dbReference>
<evidence type="ECO:0000259" key="2">
    <source>
        <dbReference type="Pfam" id="PF00899"/>
    </source>
</evidence>
<keyword evidence="3" id="KW-0548">Nucleotidyltransferase</keyword>
<dbReference type="NCBIfam" id="NF009123">
    <property type="entry name" value="PRK12475.1"/>
    <property type="match status" value="1"/>
</dbReference>
<dbReference type="PANTHER" id="PTHR10953">
    <property type="entry name" value="UBIQUITIN-ACTIVATING ENZYME E1"/>
    <property type="match status" value="1"/>
</dbReference>
<dbReference type="OrthoDB" id="9804286at2"/>
<dbReference type="SUPFAM" id="SSF69572">
    <property type="entry name" value="Activating enzymes of the ubiquitin-like proteins"/>
    <property type="match status" value="1"/>
</dbReference>
<feature type="domain" description="THIF-type NAD/FAD binding fold" evidence="2">
    <location>
        <begin position="12"/>
        <end position="246"/>
    </location>
</feature>
<reference evidence="3 4" key="1">
    <citation type="submission" date="2019-03" db="EMBL/GenBank/DDBJ databases">
        <title>Genomic Encyclopedia of Type Strains, Phase IV (KMG-IV): sequencing the most valuable type-strain genomes for metagenomic binning, comparative biology and taxonomic classification.</title>
        <authorList>
            <person name="Goeker M."/>
        </authorList>
    </citation>
    <scope>NUCLEOTIDE SEQUENCE [LARGE SCALE GENOMIC DNA]</scope>
    <source>
        <strain evidence="3 4">DSM 25894</strain>
    </source>
</reference>
<dbReference type="Proteomes" id="UP000294650">
    <property type="component" value="Unassembled WGS sequence"/>
</dbReference>
<dbReference type="EMBL" id="SMAN01000015">
    <property type="protein sequence ID" value="TCT20023.1"/>
    <property type="molecule type" value="Genomic_DNA"/>
</dbReference>
<evidence type="ECO:0000313" key="3">
    <source>
        <dbReference type="EMBL" id="TCT20023.1"/>
    </source>
</evidence>
<dbReference type="RefSeq" id="WP_132372282.1">
    <property type="nucleotide sequence ID" value="NZ_SMAN01000015.1"/>
</dbReference>
<dbReference type="GO" id="GO:0016779">
    <property type="term" value="F:nucleotidyltransferase activity"/>
    <property type="evidence" value="ECO:0007669"/>
    <property type="project" value="UniProtKB-KW"/>
</dbReference>
<keyword evidence="4" id="KW-1185">Reference proteome</keyword>
<dbReference type="FunFam" id="3.40.50.720:FF:000080">
    <property type="entry name" value="Thiazole biosynthesis adenylyltransferase ThiF"/>
    <property type="match status" value="1"/>
</dbReference>
<dbReference type="GO" id="GO:0008641">
    <property type="term" value="F:ubiquitin-like modifier activating enzyme activity"/>
    <property type="evidence" value="ECO:0007669"/>
    <property type="project" value="InterPro"/>
</dbReference>
<gene>
    <name evidence="3" type="ORF">EDD68_11574</name>
</gene>
<dbReference type="CDD" id="cd00757">
    <property type="entry name" value="ThiF_MoeB_HesA_family"/>
    <property type="match status" value="1"/>
</dbReference>
<dbReference type="GO" id="GO:0005829">
    <property type="term" value="C:cytosol"/>
    <property type="evidence" value="ECO:0007669"/>
    <property type="project" value="TreeGrafter"/>
</dbReference>
<dbReference type="AlphaFoldDB" id="A0A4R3MZ47"/>
<evidence type="ECO:0000256" key="1">
    <source>
        <dbReference type="ARBA" id="ARBA00009919"/>
    </source>
</evidence>
<sequence>MEQTNWGSLKRFSRQILFSPIGVKGQKRLRNKHVLIIGAGALGSGNAEMLVRSGAGKVTIADRDYVEESNLQRQQLYTESDAAQSLPKAVAAEKRLKQINSSTEISGVVADVTPEVLERFSDVDLIIDATDNFDIRFLINDFCQKQNIPWIYGACLGAYGISCNIIPGKTPCLACLLDQIPLTGATCDSEGIIAPVVQMVTAVQTAEALKILTENRAAIRNTLICFDLWNNEHSEIAIEPLKQDSCLSCGRKRAYPHLDFQLQTKAAVLCGRDTVQIRSGVHQTMNLEQWESHFQGLGFTTKRNPYLLSVQLEEPYRIVCFQDGRVLVHGTNRIETAKNVYYRYFGA</sequence>
<organism evidence="3 4">
    <name type="scientific">Melghiribacillus thermohalophilus</name>
    <dbReference type="NCBI Taxonomy" id="1324956"/>
    <lineage>
        <taxon>Bacteria</taxon>
        <taxon>Bacillati</taxon>
        <taxon>Bacillota</taxon>
        <taxon>Bacilli</taxon>
        <taxon>Bacillales</taxon>
        <taxon>Bacillaceae</taxon>
        <taxon>Melghiribacillus</taxon>
    </lineage>
</organism>
<protein>
    <submittedName>
        <fullName evidence="3">Adenylyltransferase/sulfurtransferase</fullName>
    </submittedName>
</protein>
<dbReference type="PANTHER" id="PTHR10953:SF102">
    <property type="entry name" value="ADENYLYLTRANSFERASE AND SULFURTRANSFERASE MOCS3"/>
    <property type="match status" value="1"/>
</dbReference>
<dbReference type="GO" id="GO:0008146">
    <property type="term" value="F:sulfotransferase activity"/>
    <property type="evidence" value="ECO:0007669"/>
    <property type="project" value="TreeGrafter"/>
</dbReference>
<dbReference type="Gene3D" id="3.40.50.720">
    <property type="entry name" value="NAD(P)-binding Rossmann-like Domain"/>
    <property type="match status" value="1"/>
</dbReference>
<evidence type="ECO:0000313" key="4">
    <source>
        <dbReference type="Proteomes" id="UP000294650"/>
    </source>
</evidence>
<comment type="caution">
    <text evidence="3">The sequence shown here is derived from an EMBL/GenBank/DDBJ whole genome shotgun (WGS) entry which is preliminary data.</text>
</comment>
<dbReference type="InterPro" id="IPR000594">
    <property type="entry name" value="ThiF_NAD_FAD-bd"/>
</dbReference>
<accession>A0A4R3MZ47</accession>